<dbReference type="Pfam" id="PF02311">
    <property type="entry name" value="AraC_binding"/>
    <property type="match status" value="1"/>
</dbReference>
<evidence type="ECO:0000256" key="2">
    <source>
        <dbReference type="ARBA" id="ARBA00023125"/>
    </source>
</evidence>
<dbReference type="PRINTS" id="PR00032">
    <property type="entry name" value="HTHARAC"/>
</dbReference>
<dbReference type="PROSITE" id="PS01124">
    <property type="entry name" value="HTH_ARAC_FAMILY_2"/>
    <property type="match status" value="1"/>
</dbReference>
<dbReference type="PANTHER" id="PTHR43280">
    <property type="entry name" value="ARAC-FAMILY TRANSCRIPTIONAL REGULATOR"/>
    <property type="match status" value="1"/>
</dbReference>
<dbReference type="AlphaFoldDB" id="A0A172TNQ0"/>
<keyword evidence="3" id="KW-0804">Transcription</keyword>
<dbReference type="InterPro" id="IPR018060">
    <property type="entry name" value="HTH_AraC"/>
</dbReference>
<reference evidence="5 6" key="1">
    <citation type="submission" date="2015-01" db="EMBL/GenBank/DDBJ databases">
        <title>Paenibacillus swuensis/DY6/whole genome sequencing.</title>
        <authorList>
            <person name="Kim M.K."/>
            <person name="Srinivasan S."/>
            <person name="Lee J.-J."/>
        </authorList>
    </citation>
    <scope>NUCLEOTIDE SEQUENCE [LARGE SCALE GENOMIC DNA]</scope>
    <source>
        <strain evidence="5 6">DY6</strain>
    </source>
</reference>
<dbReference type="InterPro" id="IPR020449">
    <property type="entry name" value="Tscrpt_reg_AraC-type_HTH"/>
</dbReference>
<protein>
    <recommendedName>
        <fullName evidence="4">HTH araC/xylS-type domain-containing protein</fullName>
    </recommendedName>
</protein>
<keyword evidence="6" id="KW-1185">Reference proteome</keyword>
<dbReference type="Proteomes" id="UP000076927">
    <property type="component" value="Chromosome"/>
</dbReference>
<dbReference type="SMART" id="SM00342">
    <property type="entry name" value="HTH_ARAC"/>
    <property type="match status" value="1"/>
</dbReference>
<dbReference type="RefSeq" id="WP_068610485.1">
    <property type="nucleotide sequence ID" value="NZ_CP011388.1"/>
</dbReference>
<dbReference type="SUPFAM" id="SSF51215">
    <property type="entry name" value="Regulatory protein AraC"/>
    <property type="match status" value="1"/>
</dbReference>
<dbReference type="Gene3D" id="2.60.120.10">
    <property type="entry name" value="Jelly Rolls"/>
    <property type="match status" value="1"/>
</dbReference>
<dbReference type="STRING" id="1178515.SY83_22075"/>
<dbReference type="InterPro" id="IPR037923">
    <property type="entry name" value="HTH-like"/>
</dbReference>
<dbReference type="PATRIC" id="fig|1178515.4.peg.4475"/>
<sequence length="281" mass="32712">MRAWQQKGRTTSTRPIHSFETGDIEYSPHWHDEIEVVYVMQGRQRVGLNQDSYTLGEGDLFLIHSGQVHHYAPLPEGSRVFIIQYGLTLYDELAEKVRVRIVAQPHIPKPRQGEDGKLYMRLLKPVLELYQESLQQDQECPLAVKASIYELMKIVYRDVPHQVYSGYEQTRHRTKLERLQHVFDYVEAHYANELKLNQLAAVSNMSVYHFSRFFKEATGMTVGRYITSYRVTEADRLLQLTDVPVTEIAYRCGFRSIPTFNRVFKQLRGCSPSAVRKINLS</sequence>
<keyword evidence="1" id="KW-0805">Transcription regulation</keyword>
<dbReference type="InterPro" id="IPR003313">
    <property type="entry name" value="AraC-bd"/>
</dbReference>
<dbReference type="SUPFAM" id="SSF46689">
    <property type="entry name" value="Homeodomain-like"/>
    <property type="match status" value="2"/>
</dbReference>
<dbReference type="GO" id="GO:0043565">
    <property type="term" value="F:sequence-specific DNA binding"/>
    <property type="evidence" value="ECO:0007669"/>
    <property type="project" value="InterPro"/>
</dbReference>
<dbReference type="Pfam" id="PF12833">
    <property type="entry name" value="HTH_18"/>
    <property type="match status" value="1"/>
</dbReference>
<evidence type="ECO:0000313" key="5">
    <source>
        <dbReference type="EMBL" id="ANE48524.1"/>
    </source>
</evidence>
<organism evidence="5 6">
    <name type="scientific">Paenibacillus swuensis</name>
    <dbReference type="NCBI Taxonomy" id="1178515"/>
    <lineage>
        <taxon>Bacteria</taxon>
        <taxon>Bacillati</taxon>
        <taxon>Bacillota</taxon>
        <taxon>Bacilli</taxon>
        <taxon>Bacillales</taxon>
        <taxon>Paenibacillaceae</taxon>
        <taxon>Paenibacillus</taxon>
    </lineage>
</organism>
<evidence type="ECO:0000256" key="1">
    <source>
        <dbReference type="ARBA" id="ARBA00023015"/>
    </source>
</evidence>
<dbReference type="InterPro" id="IPR009057">
    <property type="entry name" value="Homeodomain-like_sf"/>
</dbReference>
<dbReference type="PANTHER" id="PTHR43280:SF2">
    <property type="entry name" value="HTH-TYPE TRANSCRIPTIONAL REGULATOR EXSA"/>
    <property type="match status" value="1"/>
</dbReference>
<keyword evidence="2" id="KW-0238">DNA-binding</keyword>
<name>A0A172TNQ0_9BACL</name>
<dbReference type="EMBL" id="CP011388">
    <property type="protein sequence ID" value="ANE48524.1"/>
    <property type="molecule type" value="Genomic_DNA"/>
</dbReference>
<dbReference type="InterPro" id="IPR014710">
    <property type="entry name" value="RmlC-like_jellyroll"/>
</dbReference>
<evidence type="ECO:0000313" key="6">
    <source>
        <dbReference type="Proteomes" id="UP000076927"/>
    </source>
</evidence>
<evidence type="ECO:0000256" key="3">
    <source>
        <dbReference type="ARBA" id="ARBA00023163"/>
    </source>
</evidence>
<evidence type="ECO:0000259" key="4">
    <source>
        <dbReference type="PROSITE" id="PS01124"/>
    </source>
</evidence>
<feature type="domain" description="HTH araC/xylS-type" evidence="4">
    <location>
        <begin position="180"/>
        <end position="278"/>
    </location>
</feature>
<dbReference type="KEGG" id="pswu:SY83_22075"/>
<dbReference type="OrthoDB" id="9799319at2"/>
<proteinExistence type="predicted"/>
<gene>
    <name evidence="5" type="ORF">SY83_22075</name>
</gene>
<dbReference type="GO" id="GO:0003700">
    <property type="term" value="F:DNA-binding transcription factor activity"/>
    <property type="evidence" value="ECO:0007669"/>
    <property type="project" value="InterPro"/>
</dbReference>
<dbReference type="Gene3D" id="1.10.10.60">
    <property type="entry name" value="Homeodomain-like"/>
    <property type="match status" value="2"/>
</dbReference>
<accession>A0A172TNQ0</accession>